<proteinExistence type="predicted"/>
<comment type="caution">
    <text evidence="1">The sequence shown here is derived from an EMBL/GenBank/DDBJ whole genome shotgun (WGS) entry which is preliminary data.</text>
</comment>
<organism evidence="1 2">
    <name type="scientific">Nonomuraea recticatena</name>
    <dbReference type="NCBI Taxonomy" id="46178"/>
    <lineage>
        <taxon>Bacteria</taxon>
        <taxon>Bacillati</taxon>
        <taxon>Actinomycetota</taxon>
        <taxon>Actinomycetes</taxon>
        <taxon>Streptosporangiales</taxon>
        <taxon>Streptosporangiaceae</taxon>
        <taxon>Nonomuraea</taxon>
    </lineage>
</organism>
<dbReference type="EMBL" id="BAAATE010000021">
    <property type="protein sequence ID" value="GAA2681223.1"/>
    <property type="molecule type" value="Genomic_DNA"/>
</dbReference>
<evidence type="ECO:0000313" key="1">
    <source>
        <dbReference type="EMBL" id="GAA2681223.1"/>
    </source>
</evidence>
<dbReference type="Proteomes" id="UP001501666">
    <property type="component" value="Unassembled WGS sequence"/>
</dbReference>
<sequence>MDQGHAPSVVDSVRWIEVPCEQQWAPGAVITDQDPPVGILGWSASVSHLIAQGLESHIDVTF</sequence>
<gene>
    <name evidence="1" type="ORF">GCM10010412_065910</name>
</gene>
<keyword evidence="2" id="KW-1185">Reference proteome</keyword>
<reference evidence="2" key="1">
    <citation type="journal article" date="2019" name="Int. J. Syst. Evol. Microbiol.">
        <title>The Global Catalogue of Microorganisms (GCM) 10K type strain sequencing project: providing services to taxonomists for standard genome sequencing and annotation.</title>
        <authorList>
            <consortium name="The Broad Institute Genomics Platform"/>
            <consortium name="The Broad Institute Genome Sequencing Center for Infectious Disease"/>
            <person name="Wu L."/>
            <person name="Ma J."/>
        </authorList>
    </citation>
    <scope>NUCLEOTIDE SEQUENCE [LARGE SCALE GENOMIC DNA]</scope>
    <source>
        <strain evidence="2">JCM 6835</strain>
    </source>
</reference>
<evidence type="ECO:0000313" key="2">
    <source>
        <dbReference type="Proteomes" id="UP001501666"/>
    </source>
</evidence>
<protein>
    <submittedName>
        <fullName evidence="1">Uncharacterized protein</fullName>
    </submittedName>
</protein>
<accession>A0ABP6F1E9</accession>
<name>A0ABP6F1E9_9ACTN</name>